<dbReference type="InterPro" id="IPR011831">
    <property type="entry name" value="ADP-Glc_PPase"/>
</dbReference>
<name>A0A9D9GQQ3_9BACL</name>
<dbReference type="PANTHER" id="PTHR43523">
    <property type="entry name" value="GLUCOSE-1-PHOSPHATE ADENYLYLTRANSFERASE-RELATED"/>
    <property type="match status" value="1"/>
</dbReference>
<evidence type="ECO:0000259" key="2">
    <source>
        <dbReference type="Pfam" id="PF00483"/>
    </source>
</evidence>
<reference evidence="3" key="1">
    <citation type="submission" date="2020-10" db="EMBL/GenBank/DDBJ databases">
        <authorList>
            <person name="Gilroy R."/>
        </authorList>
    </citation>
    <scope>NUCLEOTIDE SEQUENCE</scope>
    <source>
        <strain evidence="3">1748</strain>
    </source>
</reference>
<dbReference type="AlphaFoldDB" id="A0A9D9GQQ3"/>
<dbReference type="InterPro" id="IPR005835">
    <property type="entry name" value="NTP_transferase_dom"/>
</dbReference>
<accession>A0A9D9GQQ3</accession>
<gene>
    <name evidence="3" type="ORF">IAC78_01350</name>
</gene>
<organism evidence="3 4">
    <name type="scientific">Candidatus Scatoplasma merdavium</name>
    <dbReference type="NCBI Taxonomy" id="2840932"/>
    <lineage>
        <taxon>Bacteria</taxon>
        <taxon>Bacillati</taxon>
        <taxon>Bacillota</taxon>
        <taxon>Bacilli</taxon>
        <taxon>Bacillales</taxon>
        <taxon>Candidatus Scatoplasma</taxon>
    </lineage>
</organism>
<dbReference type="Proteomes" id="UP000823629">
    <property type="component" value="Unassembled WGS sequence"/>
</dbReference>
<keyword evidence="3" id="KW-0808">Transferase</keyword>
<dbReference type="Gene3D" id="3.90.550.10">
    <property type="entry name" value="Spore Coat Polysaccharide Biosynthesis Protein SpsA, Chain A"/>
    <property type="match status" value="1"/>
</dbReference>
<comment type="caution">
    <text evidence="3">The sequence shown here is derived from an EMBL/GenBank/DDBJ whole genome shotgun (WGS) entry which is preliminary data.</text>
</comment>
<keyword evidence="3" id="KW-0548">Nucleotidyltransferase</keyword>
<evidence type="ECO:0000256" key="1">
    <source>
        <dbReference type="ARBA" id="ARBA00010443"/>
    </source>
</evidence>
<dbReference type="Pfam" id="PF00483">
    <property type="entry name" value="NTP_transferase"/>
    <property type="match status" value="1"/>
</dbReference>
<evidence type="ECO:0000313" key="4">
    <source>
        <dbReference type="Proteomes" id="UP000823629"/>
    </source>
</evidence>
<reference evidence="3" key="2">
    <citation type="journal article" date="2021" name="PeerJ">
        <title>Extensive microbial diversity within the chicken gut microbiome revealed by metagenomics and culture.</title>
        <authorList>
            <person name="Gilroy R."/>
            <person name="Ravi A."/>
            <person name="Getino M."/>
            <person name="Pursley I."/>
            <person name="Horton D.L."/>
            <person name="Alikhan N.F."/>
            <person name="Baker D."/>
            <person name="Gharbi K."/>
            <person name="Hall N."/>
            <person name="Watson M."/>
            <person name="Adriaenssens E.M."/>
            <person name="Foster-Nyarko E."/>
            <person name="Jarju S."/>
            <person name="Secka A."/>
            <person name="Antonio M."/>
            <person name="Oren A."/>
            <person name="Chaudhuri R.R."/>
            <person name="La Ragione R."/>
            <person name="Hildebrand F."/>
            <person name="Pallen M.J."/>
        </authorList>
    </citation>
    <scope>NUCLEOTIDE SEQUENCE</scope>
    <source>
        <strain evidence="3">1748</strain>
    </source>
</reference>
<evidence type="ECO:0000313" key="3">
    <source>
        <dbReference type="EMBL" id="MBO8414113.1"/>
    </source>
</evidence>
<dbReference type="Gene3D" id="2.160.10.10">
    <property type="entry name" value="Hexapeptide repeat proteins"/>
    <property type="match status" value="1"/>
</dbReference>
<dbReference type="SUPFAM" id="SSF53448">
    <property type="entry name" value="Nucleotide-diphospho-sugar transferases"/>
    <property type="match status" value="1"/>
</dbReference>
<dbReference type="GO" id="GO:0005978">
    <property type="term" value="P:glycogen biosynthetic process"/>
    <property type="evidence" value="ECO:0007669"/>
    <property type="project" value="InterPro"/>
</dbReference>
<dbReference type="EMBL" id="JADING010000040">
    <property type="protein sequence ID" value="MBO8414113.1"/>
    <property type="molecule type" value="Genomic_DNA"/>
</dbReference>
<dbReference type="GO" id="GO:0008878">
    <property type="term" value="F:glucose-1-phosphate adenylyltransferase activity"/>
    <property type="evidence" value="ECO:0007669"/>
    <property type="project" value="InterPro"/>
</dbReference>
<dbReference type="PANTHER" id="PTHR43523:SF6">
    <property type="entry name" value="GLYCOGEN BIOSYNTHESIS PROTEIN GLGD"/>
    <property type="match status" value="1"/>
</dbReference>
<feature type="non-terminal residue" evidence="3">
    <location>
        <position position="317"/>
    </location>
</feature>
<proteinExistence type="inferred from homology"/>
<comment type="similarity">
    <text evidence="1">Belongs to the bacterial/plant glucose-1-phosphate adenylyltransferase family.</text>
</comment>
<feature type="domain" description="Nucleotidyl transferase" evidence="2">
    <location>
        <begin position="15"/>
        <end position="156"/>
    </location>
</feature>
<dbReference type="InterPro" id="IPR029044">
    <property type="entry name" value="Nucleotide-diphossugar_trans"/>
</dbReference>
<sequence length="317" mass="36042">MATKAIGILNLHRCTQLGGLTKTRSVASTSFLGRYSFMDFALSNFSNSDIDNIAILVKEHIRSIIQHVATGAEWTENSKLGGLTLLYDEPHAMSPIYNHDINNLQENSWYLKSKEADVLVFAPAHIIYKLDFRPLIEEHVKKNKRITIVYSHVNNAKTSFIGEDRCIFDSEGKLRNIELNLGADNEADIFLQTVIIDKELLRGFMHYGQKTSSVYDLRDVLRMLAKSIDVNTYRYEGKVLCFSSLQDYLINSLAFLDPELQRYFFSKDWPIYTKTYDTPPVHFNMQGQAINSIISNGCQIKGTVRNSILARGVIVEA</sequence>
<protein>
    <submittedName>
        <fullName evidence="3">Glucose-1-phosphate adenylyltransferase subunit GlgD</fullName>
    </submittedName>
</protein>